<accession>A0ACC2JC63</accession>
<evidence type="ECO:0000313" key="1">
    <source>
        <dbReference type="EMBL" id="KAJ8125075.1"/>
    </source>
</evidence>
<gene>
    <name evidence="1" type="ORF">O1611_g8565</name>
</gene>
<name>A0ACC2JC63_9PEZI</name>
<reference evidence="1" key="1">
    <citation type="submission" date="2022-12" db="EMBL/GenBank/DDBJ databases">
        <title>Genome Sequence of Lasiodiplodia mahajangana.</title>
        <authorList>
            <person name="Buettner E."/>
        </authorList>
    </citation>
    <scope>NUCLEOTIDE SEQUENCE</scope>
    <source>
        <strain evidence="1">VT137</strain>
    </source>
</reference>
<comment type="caution">
    <text evidence="1">The sequence shown here is derived from an EMBL/GenBank/DDBJ whole genome shotgun (WGS) entry which is preliminary data.</text>
</comment>
<dbReference type="EMBL" id="JAPUUL010002580">
    <property type="protein sequence ID" value="KAJ8125075.1"/>
    <property type="molecule type" value="Genomic_DNA"/>
</dbReference>
<proteinExistence type="predicted"/>
<protein>
    <submittedName>
        <fullName evidence="1">Uncharacterized protein</fullName>
    </submittedName>
</protein>
<evidence type="ECO:0000313" key="2">
    <source>
        <dbReference type="Proteomes" id="UP001153332"/>
    </source>
</evidence>
<keyword evidence="2" id="KW-1185">Reference proteome</keyword>
<dbReference type="Proteomes" id="UP001153332">
    <property type="component" value="Unassembled WGS sequence"/>
</dbReference>
<sequence length="112" mass="12453">MEENLLVVEAPADSELNSPSIEETTNYVEPWVEDAEELDENSPESMIDESPPLAPSLAEWPEPGKAQPSEVDESVNIIGQDEEENEDYSSWIDNPEFKEVGMIATKTEPSSQ</sequence>
<organism evidence="1 2">
    <name type="scientific">Lasiodiplodia mahajangana</name>
    <dbReference type="NCBI Taxonomy" id="1108764"/>
    <lineage>
        <taxon>Eukaryota</taxon>
        <taxon>Fungi</taxon>
        <taxon>Dikarya</taxon>
        <taxon>Ascomycota</taxon>
        <taxon>Pezizomycotina</taxon>
        <taxon>Dothideomycetes</taxon>
        <taxon>Dothideomycetes incertae sedis</taxon>
        <taxon>Botryosphaeriales</taxon>
        <taxon>Botryosphaeriaceae</taxon>
        <taxon>Lasiodiplodia</taxon>
    </lineage>
</organism>